<dbReference type="EMBL" id="JAKNGE010000031">
    <property type="protein sequence ID" value="MCG4748039.1"/>
    <property type="molecule type" value="Genomic_DNA"/>
</dbReference>
<evidence type="ECO:0000256" key="3">
    <source>
        <dbReference type="ARBA" id="ARBA00022448"/>
    </source>
</evidence>
<comment type="similarity">
    <text evidence="2 7">Belongs to the sodium:solute symporter (SSF) (TC 2.A.21) family.</text>
</comment>
<feature type="transmembrane region" description="Helical" evidence="8">
    <location>
        <begin position="403"/>
        <end position="424"/>
    </location>
</feature>
<keyword evidence="4 8" id="KW-0812">Transmembrane</keyword>
<reference evidence="10" key="2">
    <citation type="submission" date="2020-02" db="EMBL/GenBank/DDBJ databases">
        <authorList>
            <person name="Littmann E."/>
            <person name="Sorbara M."/>
        </authorList>
    </citation>
    <scope>NUCLEOTIDE SEQUENCE</scope>
    <source>
        <strain evidence="10">MSK.1.17</strain>
    </source>
</reference>
<dbReference type="Proteomes" id="UP001299608">
    <property type="component" value="Unassembled WGS sequence"/>
</dbReference>
<evidence type="ECO:0000256" key="6">
    <source>
        <dbReference type="ARBA" id="ARBA00023136"/>
    </source>
</evidence>
<evidence type="ECO:0000313" key="11">
    <source>
        <dbReference type="Proteomes" id="UP000669239"/>
    </source>
</evidence>
<keyword evidence="3" id="KW-0813">Transport</keyword>
<dbReference type="PANTHER" id="PTHR48086">
    <property type="entry name" value="SODIUM/PROLINE SYMPORTER-RELATED"/>
    <property type="match status" value="1"/>
</dbReference>
<accession>A0AAX1SCI9</accession>
<sequence>MEVTSRTRIIVGLTFAAYSLITILLGIWSTRQARKTDTSGSGFGKNFYAGGGNMNWLLVGMMLAAGGASGGTFLSNPGLAHSWGLMWCICMFGTIFLNLYGAGLVQKKLKIVCGRINAVSFGVVLKHRFNNNRFIAWYTPLSIVVFTGLMLYMQMTSGAKLVATMTGMRYEIGLVLFGIILVVYTIFGGAKGTSIVSVFQGFIMTVTTVALMVGLFTYVRSDYGTVEKAFRSLALTDPSILTPTAQFSLTGLMSYLFLTGMSGAVGSNNVSRAVQIGSSKALHRSTIMTILFIGFWSCIMPFLGTLGKTVFPDIASDTIIPYAALMVLPPVFAGIVVAGVTSAIHSTLAVNMLTVNASVVMDLYGSLIKPEATDKELQKVNTISTAALIVLMTLFAIKPPALIGVINNFAIAGGAAAFFIPMLLGTWWKRANEYGCIASMVGGVGYYFLATFNPVFAFNMNPIIPSLIVALLAMVIVSVATPAPEKEIVDIWFGADYGTRAANHS</sequence>
<feature type="transmembrane region" description="Helical" evidence="8">
    <location>
        <begin position="240"/>
        <end position="258"/>
    </location>
</feature>
<feature type="transmembrane region" description="Helical" evidence="8">
    <location>
        <begin position="319"/>
        <end position="342"/>
    </location>
</feature>
<keyword evidence="5 8" id="KW-1133">Transmembrane helix</keyword>
<evidence type="ECO:0000256" key="8">
    <source>
        <dbReference type="SAM" id="Phobius"/>
    </source>
</evidence>
<dbReference type="InterPro" id="IPR050277">
    <property type="entry name" value="Sodium:Solute_Symporter"/>
</dbReference>
<gene>
    <name evidence="10" type="ORF">G5B36_16160</name>
    <name evidence="9" type="ORF">L0N08_21695</name>
</gene>
<dbReference type="InterPro" id="IPR001734">
    <property type="entry name" value="Na/solute_symporter"/>
</dbReference>
<feature type="transmembrane region" description="Helical" evidence="8">
    <location>
        <begin position="172"/>
        <end position="190"/>
    </location>
</feature>
<proteinExistence type="inferred from homology"/>
<dbReference type="PANTHER" id="PTHR48086:SF4">
    <property type="entry name" value="SODIUM_PANTOTHENATE SYMPORTER"/>
    <property type="match status" value="1"/>
</dbReference>
<evidence type="ECO:0008006" key="13">
    <source>
        <dbReference type="Google" id="ProtNLM"/>
    </source>
</evidence>
<name>A0AAX1SCI9_9FIRM</name>
<reference evidence="10 11" key="1">
    <citation type="journal article" date="2020" name="Cell Host Microbe">
        <title>Functional and Genomic Variation between Human-Derived Isolates of Lachnospiraceae Reveals Inter- and Intra-Species Diversity.</title>
        <authorList>
            <person name="Sorbara M.T."/>
            <person name="Littmann E.R."/>
            <person name="Fontana E."/>
            <person name="Moody T.U."/>
            <person name="Kohout C.E."/>
            <person name="Gjonbalaj M."/>
            <person name="Eaton V."/>
            <person name="Seok R."/>
            <person name="Leiner I.M."/>
            <person name="Pamer E.G."/>
        </authorList>
    </citation>
    <scope>NUCLEOTIDE SEQUENCE [LARGE SCALE GENOMIC DNA]</scope>
    <source>
        <strain evidence="10 11">MSK.1.17</strain>
    </source>
</reference>
<dbReference type="AlphaFoldDB" id="A0AAX1SCI9"/>
<dbReference type="Pfam" id="PF00474">
    <property type="entry name" value="SSF"/>
    <property type="match status" value="1"/>
</dbReference>
<evidence type="ECO:0000256" key="5">
    <source>
        <dbReference type="ARBA" id="ARBA00022989"/>
    </source>
</evidence>
<evidence type="ECO:0000313" key="10">
    <source>
        <dbReference type="EMBL" id="NSJ50223.1"/>
    </source>
</evidence>
<dbReference type="Proteomes" id="UP000669239">
    <property type="component" value="Unassembled WGS sequence"/>
</dbReference>
<feature type="transmembrane region" description="Helical" evidence="8">
    <location>
        <begin position="55"/>
        <end position="74"/>
    </location>
</feature>
<keyword evidence="11" id="KW-1185">Reference proteome</keyword>
<feature type="transmembrane region" description="Helical" evidence="8">
    <location>
        <begin position="380"/>
        <end position="397"/>
    </location>
</feature>
<keyword evidence="6 8" id="KW-0472">Membrane</keyword>
<feature type="transmembrane region" description="Helical" evidence="8">
    <location>
        <begin position="287"/>
        <end position="307"/>
    </location>
</feature>
<reference evidence="9" key="3">
    <citation type="submission" date="2022-01" db="EMBL/GenBank/DDBJ databases">
        <title>Collection of gut derived symbiotic bacterial strains cultured from healthy donors.</title>
        <authorList>
            <person name="Lin H."/>
            <person name="Kohout C."/>
            <person name="Waligurski E."/>
            <person name="Pamer E.G."/>
        </authorList>
    </citation>
    <scope>NUCLEOTIDE SEQUENCE</scope>
    <source>
        <strain evidence="9">DFI.6.55</strain>
    </source>
</reference>
<feature type="transmembrane region" description="Helical" evidence="8">
    <location>
        <begin position="196"/>
        <end position="219"/>
    </location>
</feature>
<dbReference type="Gene3D" id="1.20.1730.10">
    <property type="entry name" value="Sodium/glucose cotransporter"/>
    <property type="match status" value="1"/>
</dbReference>
<dbReference type="RefSeq" id="WP_117563377.1">
    <property type="nucleotide sequence ID" value="NZ_JAAITT010000023.1"/>
</dbReference>
<dbReference type="PROSITE" id="PS50283">
    <property type="entry name" value="NA_SOLUT_SYMP_3"/>
    <property type="match status" value="1"/>
</dbReference>
<feature type="transmembrane region" description="Helical" evidence="8">
    <location>
        <begin position="436"/>
        <end position="457"/>
    </location>
</feature>
<evidence type="ECO:0000313" key="9">
    <source>
        <dbReference type="EMBL" id="MCG4748039.1"/>
    </source>
</evidence>
<dbReference type="InterPro" id="IPR038377">
    <property type="entry name" value="Na/Glc_symporter_sf"/>
</dbReference>
<dbReference type="GO" id="GO:0015233">
    <property type="term" value="F:pantothenate transmembrane transporter activity"/>
    <property type="evidence" value="ECO:0007669"/>
    <property type="project" value="TreeGrafter"/>
</dbReference>
<dbReference type="GO" id="GO:0005886">
    <property type="term" value="C:plasma membrane"/>
    <property type="evidence" value="ECO:0007669"/>
    <property type="project" value="TreeGrafter"/>
</dbReference>
<comment type="subcellular location">
    <subcellularLocation>
        <location evidence="1">Membrane</location>
        <topology evidence="1">Multi-pass membrane protein</topology>
    </subcellularLocation>
</comment>
<comment type="caution">
    <text evidence="9">The sequence shown here is derived from an EMBL/GenBank/DDBJ whole genome shotgun (WGS) entry which is preliminary data.</text>
</comment>
<evidence type="ECO:0000256" key="1">
    <source>
        <dbReference type="ARBA" id="ARBA00004141"/>
    </source>
</evidence>
<evidence type="ECO:0000313" key="12">
    <source>
        <dbReference type="Proteomes" id="UP001299608"/>
    </source>
</evidence>
<evidence type="ECO:0000256" key="2">
    <source>
        <dbReference type="ARBA" id="ARBA00006434"/>
    </source>
</evidence>
<dbReference type="EMBL" id="JAAITT010000023">
    <property type="protein sequence ID" value="NSJ50223.1"/>
    <property type="molecule type" value="Genomic_DNA"/>
</dbReference>
<protein>
    <recommendedName>
        <fullName evidence="13">Sodium:solute symporter family protein</fullName>
    </recommendedName>
</protein>
<feature type="transmembrane region" description="Helical" evidence="8">
    <location>
        <begin position="135"/>
        <end position="152"/>
    </location>
</feature>
<feature type="transmembrane region" description="Helical" evidence="8">
    <location>
        <begin position="6"/>
        <end position="28"/>
    </location>
</feature>
<evidence type="ECO:0000256" key="4">
    <source>
        <dbReference type="ARBA" id="ARBA00022692"/>
    </source>
</evidence>
<feature type="transmembrane region" description="Helical" evidence="8">
    <location>
        <begin position="463"/>
        <end position="483"/>
    </location>
</feature>
<organism evidence="9 12">
    <name type="scientific">Enterocloster aldenensis</name>
    <dbReference type="NCBI Taxonomy" id="358742"/>
    <lineage>
        <taxon>Bacteria</taxon>
        <taxon>Bacillati</taxon>
        <taxon>Bacillota</taxon>
        <taxon>Clostridia</taxon>
        <taxon>Lachnospirales</taxon>
        <taxon>Lachnospiraceae</taxon>
        <taxon>Enterocloster</taxon>
    </lineage>
</organism>
<evidence type="ECO:0000256" key="7">
    <source>
        <dbReference type="RuleBase" id="RU362091"/>
    </source>
</evidence>
<feature type="transmembrane region" description="Helical" evidence="8">
    <location>
        <begin position="80"/>
        <end position="100"/>
    </location>
</feature>